<dbReference type="Gene3D" id="2.130.10.80">
    <property type="entry name" value="Galactose oxidase/kelch, beta-propeller"/>
    <property type="match status" value="1"/>
</dbReference>
<dbReference type="Pfam" id="PF01344">
    <property type="entry name" value="Kelch_1"/>
    <property type="match status" value="1"/>
</dbReference>
<dbReference type="InterPro" id="IPR015915">
    <property type="entry name" value="Kelch-typ_b-propeller"/>
</dbReference>
<organism evidence="2 3">
    <name type="scientific">Protea cynaroides</name>
    <dbReference type="NCBI Taxonomy" id="273540"/>
    <lineage>
        <taxon>Eukaryota</taxon>
        <taxon>Viridiplantae</taxon>
        <taxon>Streptophyta</taxon>
        <taxon>Embryophyta</taxon>
        <taxon>Tracheophyta</taxon>
        <taxon>Spermatophyta</taxon>
        <taxon>Magnoliopsida</taxon>
        <taxon>Proteales</taxon>
        <taxon>Proteaceae</taxon>
        <taxon>Protea</taxon>
    </lineage>
</organism>
<dbReference type="SMART" id="SM00256">
    <property type="entry name" value="FBOX"/>
    <property type="match status" value="1"/>
</dbReference>
<accession>A0A9Q0K6E9</accession>
<comment type="caution">
    <text evidence="2">The sequence shown here is derived from an EMBL/GenBank/DDBJ whole genome shotgun (WGS) entry which is preliminary data.</text>
</comment>
<gene>
    <name evidence="2" type="ORF">NE237_016531</name>
</gene>
<dbReference type="Proteomes" id="UP001141806">
    <property type="component" value="Unassembled WGS sequence"/>
</dbReference>
<dbReference type="PANTHER" id="PTHR24414">
    <property type="entry name" value="F-BOX/KELCH-REPEAT PROTEIN SKIP4"/>
    <property type="match status" value="1"/>
</dbReference>
<dbReference type="SUPFAM" id="SSF117281">
    <property type="entry name" value="Kelch motif"/>
    <property type="match status" value="1"/>
</dbReference>
<reference evidence="2" key="1">
    <citation type="journal article" date="2023" name="Plant J.">
        <title>The genome of the king protea, Protea cynaroides.</title>
        <authorList>
            <person name="Chang J."/>
            <person name="Duong T.A."/>
            <person name="Schoeman C."/>
            <person name="Ma X."/>
            <person name="Roodt D."/>
            <person name="Barker N."/>
            <person name="Li Z."/>
            <person name="Van de Peer Y."/>
            <person name="Mizrachi E."/>
        </authorList>
    </citation>
    <scope>NUCLEOTIDE SEQUENCE</scope>
    <source>
        <tissue evidence="2">Young leaves</tissue>
    </source>
</reference>
<keyword evidence="3" id="KW-1185">Reference proteome</keyword>
<name>A0A9Q0K6E9_9MAGN</name>
<dbReference type="CDD" id="cd22152">
    <property type="entry name" value="F-box_AtAFR-like"/>
    <property type="match status" value="1"/>
</dbReference>
<dbReference type="PANTHER" id="PTHR24414:SF23">
    <property type="entry name" value="F-BOX_KELCH-REPEAT PROTEIN SKIP6"/>
    <property type="match status" value="1"/>
</dbReference>
<dbReference type="InterPro" id="IPR001810">
    <property type="entry name" value="F-box_dom"/>
</dbReference>
<evidence type="ECO:0000259" key="1">
    <source>
        <dbReference type="SMART" id="SM00256"/>
    </source>
</evidence>
<evidence type="ECO:0000313" key="2">
    <source>
        <dbReference type="EMBL" id="KAJ4964682.1"/>
    </source>
</evidence>
<dbReference type="InterPro" id="IPR050354">
    <property type="entry name" value="F-box/kelch-repeat_ARATH"/>
</dbReference>
<dbReference type="InterPro" id="IPR037293">
    <property type="entry name" value="Gal_Oxidase_central_sf"/>
</dbReference>
<dbReference type="EMBL" id="JAMYWD010000007">
    <property type="protein sequence ID" value="KAJ4964682.1"/>
    <property type="molecule type" value="Genomic_DNA"/>
</dbReference>
<sequence length="170" mass="18906">MAATDELLIPNLRDDIALQCIARVPSCYRIHLSLVSKSWYSTLRSPPFFSTRDRLNCTHHLLNLNMPYYNANLDTPPLPSSAPKSMSSAVTSTLSFLPPVCIFDSCFNKWEIGPNMLVERKYASAGVMNGKIYVMGGSARSDNWVEVLDPRLDLGSMFPVPLNFGAKIFG</sequence>
<dbReference type="OrthoDB" id="45365at2759"/>
<dbReference type="InterPro" id="IPR006652">
    <property type="entry name" value="Kelch_1"/>
</dbReference>
<dbReference type="AlphaFoldDB" id="A0A9Q0K6E9"/>
<dbReference type="Pfam" id="PF00646">
    <property type="entry name" value="F-box"/>
    <property type="match status" value="1"/>
</dbReference>
<evidence type="ECO:0000313" key="3">
    <source>
        <dbReference type="Proteomes" id="UP001141806"/>
    </source>
</evidence>
<proteinExistence type="predicted"/>
<protein>
    <recommendedName>
        <fullName evidence="1">F-box domain-containing protein</fullName>
    </recommendedName>
</protein>
<feature type="domain" description="F-box" evidence="1">
    <location>
        <begin position="12"/>
        <end position="52"/>
    </location>
</feature>